<evidence type="ECO:0000313" key="6">
    <source>
        <dbReference type="Proteomes" id="UP000076798"/>
    </source>
</evidence>
<name>A0A166AR86_9AGAM</name>
<keyword evidence="6" id="KW-1185">Reference proteome</keyword>
<comment type="similarity">
    <text evidence="2">Belongs to the ustYa family.</text>
</comment>
<dbReference type="AlphaFoldDB" id="A0A166AR86"/>
<dbReference type="Pfam" id="PF11807">
    <property type="entry name" value="UstYa"/>
    <property type="match status" value="1"/>
</dbReference>
<dbReference type="STRING" id="1314776.A0A166AR86"/>
<proteinExistence type="inferred from homology"/>
<evidence type="ECO:0008006" key="7">
    <source>
        <dbReference type="Google" id="ProtNLM"/>
    </source>
</evidence>
<sequence length="263" mass="29739">MKTIWRHSPASSHEHEGYRKIEDDPDSPPEVSRRHILVSGIVIMGVILNVVLFAANFYYVSLKSANQTTGILPNPGIETLYSPVQGAIENEIKVFSHALSRSLYYGPPTDETDQAWQALLQNGVSRISRHQALLLPNRTEQIPGDENYYVVALDVFHQLHCLNVIRKALWPQRYPPPNNILIDTGDGLISFDHVDHCVNSIRESLMCNADISVNVWQWDAKRKRSIPRLDVLHTCKNWEGIAGWAHENNLTAGLNTRIHVEGI</sequence>
<evidence type="ECO:0000256" key="1">
    <source>
        <dbReference type="ARBA" id="ARBA00004685"/>
    </source>
</evidence>
<feature type="compositionally biased region" description="Basic and acidic residues" evidence="3">
    <location>
        <begin position="12"/>
        <end position="22"/>
    </location>
</feature>
<evidence type="ECO:0000313" key="5">
    <source>
        <dbReference type="EMBL" id="KZT35593.1"/>
    </source>
</evidence>
<gene>
    <name evidence="5" type="ORF">SISSUDRAFT_1130978</name>
</gene>
<reference evidence="5 6" key="1">
    <citation type="journal article" date="2016" name="Mol. Biol. Evol.">
        <title>Comparative Genomics of Early-Diverging Mushroom-Forming Fungi Provides Insights into the Origins of Lignocellulose Decay Capabilities.</title>
        <authorList>
            <person name="Nagy L.G."/>
            <person name="Riley R."/>
            <person name="Tritt A."/>
            <person name="Adam C."/>
            <person name="Daum C."/>
            <person name="Floudas D."/>
            <person name="Sun H."/>
            <person name="Yadav J.S."/>
            <person name="Pangilinan J."/>
            <person name="Larsson K.H."/>
            <person name="Matsuura K."/>
            <person name="Barry K."/>
            <person name="Labutti K."/>
            <person name="Kuo R."/>
            <person name="Ohm R.A."/>
            <person name="Bhattacharya S.S."/>
            <person name="Shirouzu T."/>
            <person name="Yoshinaga Y."/>
            <person name="Martin F.M."/>
            <person name="Grigoriev I.V."/>
            <person name="Hibbett D.S."/>
        </authorList>
    </citation>
    <scope>NUCLEOTIDE SEQUENCE [LARGE SCALE GENOMIC DNA]</scope>
    <source>
        <strain evidence="5 6">HHB10207 ss-3</strain>
    </source>
</reference>
<organism evidence="5 6">
    <name type="scientific">Sistotremastrum suecicum HHB10207 ss-3</name>
    <dbReference type="NCBI Taxonomy" id="1314776"/>
    <lineage>
        <taxon>Eukaryota</taxon>
        <taxon>Fungi</taxon>
        <taxon>Dikarya</taxon>
        <taxon>Basidiomycota</taxon>
        <taxon>Agaricomycotina</taxon>
        <taxon>Agaricomycetes</taxon>
        <taxon>Sistotremastrales</taxon>
        <taxon>Sistotremastraceae</taxon>
        <taxon>Sistotremastrum</taxon>
    </lineage>
</organism>
<dbReference type="GO" id="GO:0043386">
    <property type="term" value="P:mycotoxin biosynthetic process"/>
    <property type="evidence" value="ECO:0007669"/>
    <property type="project" value="InterPro"/>
</dbReference>
<accession>A0A166AR86</accession>
<feature type="transmembrane region" description="Helical" evidence="4">
    <location>
        <begin position="36"/>
        <end position="59"/>
    </location>
</feature>
<keyword evidence="4" id="KW-1133">Transmembrane helix</keyword>
<evidence type="ECO:0000256" key="2">
    <source>
        <dbReference type="ARBA" id="ARBA00035112"/>
    </source>
</evidence>
<protein>
    <recommendedName>
        <fullName evidence="7">Tat pathway signal sequence</fullName>
    </recommendedName>
</protein>
<dbReference type="Proteomes" id="UP000076798">
    <property type="component" value="Unassembled WGS sequence"/>
</dbReference>
<comment type="pathway">
    <text evidence="1">Mycotoxin biosynthesis.</text>
</comment>
<dbReference type="EMBL" id="KV428134">
    <property type="protein sequence ID" value="KZT35593.1"/>
    <property type="molecule type" value="Genomic_DNA"/>
</dbReference>
<evidence type="ECO:0000256" key="3">
    <source>
        <dbReference type="SAM" id="MobiDB-lite"/>
    </source>
</evidence>
<feature type="region of interest" description="Disordered" evidence="3">
    <location>
        <begin position="1"/>
        <end position="29"/>
    </location>
</feature>
<dbReference type="PANTHER" id="PTHR33365:SF4">
    <property type="entry name" value="CYCLOCHLOROTINE BIOSYNTHESIS PROTEIN O"/>
    <property type="match status" value="1"/>
</dbReference>
<evidence type="ECO:0000256" key="4">
    <source>
        <dbReference type="SAM" id="Phobius"/>
    </source>
</evidence>
<dbReference type="PANTHER" id="PTHR33365">
    <property type="entry name" value="YALI0B05434P"/>
    <property type="match status" value="1"/>
</dbReference>
<keyword evidence="4" id="KW-0472">Membrane</keyword>
<keyword evidence="4" id="KW-0812">Transmembrane</keyword>
<dbReference type="InterPro" id="IPR021765">
    <property type="entry name" value="UstYa-like"/>
</dbReference>
<dbReference type="OrthoDB" id="3687641at2759"/>